<reference evidence="3 4" key="1">
    <citation type="submission" date="2018-06" db="EMBL/GenBank/DDBJ databases">
        <title>A transcriptomic atlas of mushroom development highlights an independent origin of complex multicellularity.</title>
        <authorList>
            <consortium name="DOE Joint Genome Institute"/>
            <person name="Krizsan K."/>
            <person name="Almasi E."/>
            <person name="Merenyi Z."/>
            <person name="Sahu N."/>
            <person name="Viragh M."/>
            <person name="Koszo T."/>
            <person name="Mondo S."/>
            <person name="Kiss B."/>
            <person name="Balint B."/>
            <person name="Kues U."/>
            <person name="Barry K."/>
            <person name="Hegedus J.C."/>
            <person name="Henrissat B."/>
            <person name="Johnson J."/>
            <person name="Lipzen A."/>
            <person name="Ohm R."/>
            <person name="Nagy I."/>
            <person name="Pangilinan J."/>
            <person name="Yan J."/>
            <person name="Xiong Y."/>
            <person name="Grigoriev I.V."/>
            <person name="Hibbett D.S."/>
            <person name="Nagy L.G."/>
        </authorList>
    </citation>
    <scope>NUCLEOTIDE SEQUENCE [LARGE SCALE GENOMIC DNA]</scope>
    <source>
        <strain evidence="3 4">SZMC22713</strain>
    </source>
</reference>
<organism evidence="3 4">
    <name type="scientific">Rickenella mellea</name>
    <dbReference type="NCBI Taxonomy" id="50990"/>
    <lineage>
        <taxon>Eukaryota</taxon>
        <taxon>Fungi</taxon>
        <taxon>Dikarya</taxon>
        <taxon>Basidiomycota</taxon>
        <taxon>Agaricomycotina</taxon>
        <taxon>Agaricomycetes</taxon>
        <taxon>Hymenochaetales</taxon>
        <taxon>Rickenellaceae</taxon>
        <taxon>Rickenella</taxon>
    </lineage>
</organism>
<dbReference type="InterPro" id="IPR037791">
    <property type="entry name" value="C2_fungal_Inn1"/>
</dbReference>
<evidence type="ECO:0000313" key="4">
    <source>
        <dbReference type="Proteomes" id="UP000294933"/>
    </source>
</evidence>
<dbReference type="OrthoDB" id="270970at2759"/>
<evidence type="ECO:0000259" key="2">
    <source>
        <dbReference type="PROSITE" id="PS50004"/>
    </source>
</evidence>
<dbReference type="EMBL" id="ML170222">
    <property type="protein sequence ID" value="TDL17362.1"/>
    <property type="molecule type" value="Genomic_DNA"/>
</dbReference>
<feature type="compositionally biased region" description="Pro residues" evidence="1">
    <location>
        <begin position="274"/>
        <end position="284"/>
    </location>
</feature>
<dbReference type="InterPro" id="IPR035892">
    <property type="entry name" value="C2_domain_sf"/>
</dbReference>
<feature type="compositionally biased region" description="Polar residues" evidence="1">
    <location>
        <begin position="161"/>
        <end position="182"/>
    </location>
</feature>
<dbReference type="PANTHER" id="PTHR47052">
    <property type="entry name" value="CONSERVED SERINE PROLINE-RICH PROTEIN (AFU_ORTHOLOGUE AFUA_2G01790)"/>
    <property type="match status" value="1"/>
</dbReference>
<evidence type="ECO:0000313" key="3">
    <source>
        <dbReference type="EMBL" id="TDL17362.1"/>
    </source>
</evidence>
<feature type="compositionally biased region" description="Polar residues" evidence="1">
    <location>
        <begin position="254"/>
        <end position="270"/>
    </location>
</feature>
<dbReference type="PROSITE" id="PS50004">
    <property type="entry name" value="C2"/>
    <property type="match status" value="1"/>
</dbReference>
<feature type="compositionally biased region" description="Basic and acidic residues" evidence="1">
    <location>
        <begin position="371"/>
        <end position="380"/>
    </location>
</feature>
<dbReference type="VEuPathDB" id="FungiDB:BD410DRAFT_776149"/>
<keyword evidence="4" id="KW-1185">Reference proteome</keyword>
<sequence>MATDRQKELGTLVVVVLKARNLRDNHSIGKQDPYAIIRLANTSQRTKIDKRGGQHPLWDEEFRIPVSKKSNKDSRTLKVQCWSEEGREDEIVGEGEVDISETLRTGEFDDWVKIEENGSYRGEVYLEMTFFAAGPAPQQPSSLQRRPSKLPAAERLWRPPNSESPKHSPNSSPGRSPALQPSTLPPAGTKPLGGRNGSPGRKPNVSQAGNHLAPPPHRDVALPPLPEDPRRLAPYPNPGANLTAVPSVLRPRNPKSSPTPIPEAQQSRASSLPIPIPEPQPQPYYPQYQNQQQPTYGGYGGASQPQGGYSTSPPRGGYSTSPPRGGYAPPLPPRTINTPNPYDDVRYNSPHPHPQPLSNAVLPDPYAVADARAREAERQRLSRASQEMADEEMARVIARNEGIDVERLRAVEADEELARRLARELNEGAGDDRPLPIPGGW</sequence>
<dbReference type="PANTHER" id="PTHR47052:SF3">
    <property type="entry name" value="INGRESSION PROTEIN 1"/>
    <property type="match status" value="1"/>
</dbReference>
<dbReference type="Proteomes" id="UP000294933">
    <property type="component" value="Unassembled WGS sequence"/>
</dbReference>
<evidence type="ECO:0000256" key="1">
    <source>
        <dbReference type="SAM" id="MobiDB-lite"/>
    </source>
</evidence>
<accession>A0A4Y7PR71</accession>
<dbReference type="STRING" id="50990.A0A4Y7PR71"/>
<feature type="region of interest" description="Disordered" evidence="1">
    <location>
        <begin position="155"/>
        <end position="389"/>
    </location>
</feature>
<gene>
    <name evidence="3" type="ORF">BD410DRAFT_776149</name>
</gene>
<dbReference type="SMART" id="SM00239">
    <property type="entry name" value="C2"/>
    <property type="match status" value="1"/>
</dbReference>
<feature type="compositionally biased region" description="Low complexity" evidence="1">
    <location>
        <begin position="285"/>
        <end position="310"/>
    </location>
</feature>
<proteinExistence type="predicted"/>
<dbReference type="AlphaFoldDB" id="A0A4Y7PR71"/>
<protein>
    <recommendedName>
        <fullName evidence="2">C2 domain-containing protein</fullName>
    </recommendedName>
</protein>
<dbReference type="InterPro" id="IPR000008">
    <property type="entry name" value="C2_dom"/>
</dbReference>
<feature type="domain" description="C2" evidence="2">
    <location>
        <begin position="1"/>
        <end position="112"/>
    </location>
</feature>
<dbReference type="SUPFAM" id="SSF49562">
    <property type="entry name" value="C2 domain (Calcium/lipid-binding domain, CaLB)"/>
    <property type="match status" value="1"/>
</dbReference>
<dbReference type="InterPro" id="IPR052981">
    <property type="entry name" value="Ingression_C2_domain"/>
</dbReference>
<name>A0A4Y7PR71_9AGAM</name>
<dbReference type="Gene3D" id="2.60.40.150">
    <property type="entry name" value="C2 domain"/>
    <property type="match status" value="1"/>
</dbReference>
<dbReference type="Pfam" id="PF00168">
    <property type="entry name" value="C2"/>
    <property type="match status" value="1"/>
</dbReference>
<dbReference type="CDD" id="cd08681">
    <property type="entry name" value="C2_fungal_Inn1p-like"/>
    <property type="match status" value="1"/>
</dbReference>